<dbReference type="PANTHER" id="PTHR44117:SF1">
    <property type="entry name" value="INTRAFLAGELLAR TRANSPORT PROTEIN 88 HOMOLOG"/>
    <property type="match status" value="1"/>
</dbReference>
<feature type="region of interest" description="Disordered" evidence="4">
    <location>
        <begin position="32"/>
        <end position="83"/>
    </location>
</feature>
<gene>
    <name evidence="5" type="ORF">NQ315_000869</name>
</gene>
<comment type="caution">
    <text evidence="5">The sequence shown here is derived from an EMBL/GenBank/DDBJ whole genome shotgun (WGS) entry which is preliminary data.</text>
</comment>
<evidence type="ECO:0000256" key="1">
    <source>
        <dbReference type="ARBA" id="ARBA00022737"/>
    </source>
</evidence>
<dbReference type="Pfam" id="PF13432">
    <property type="entry name" value="TPR_16"/>
    <property type="match status" value="1"/>
</dbReference>
<keyword evidence="1" id="KW-0677">Repeat</keyword>
<dbReference type="SUPFAM" id="SSF48452">
    <property type="entry name" value="TPR-like"/>
    <property type="match status" value="3"/>
</dbReference>
<feature type="region of interest" description="Disordered" evidence="4">
    <location>
        <begin position="737"/>
        <end position="848"/>
    </location>
</feature>
<dbReference type="InterPro" id="IPR013105">
    <property type="entry name" value="TPR_2"/>
</dbReference>
<dbReference type="GO" id="GO:0097546">
    <property type="term" value="C:ciliary base"/>
    <property type="evidence" value="ECO:0007669"/>
    <property type="project" value="TreeGrafter"/>
</dbReference>
<evidence type="ECO:0000313" key="6">
    <source>
        <dbReference type="Proteomes" id="UP001159042"/>
    </source>
</evidence>
<protein>
    <recommendedName>
        <fullName evidence="7">Intraflagellar transport protein 88 homolog</fullName>
    </recommendedName>
</protein>
<dbReference type="GO" id="GO:0005814">
    <property type="term" value="C:centriole"/>
    <property type="evidence" value="ECO:0007669"/>
    <property type="project" value="TreeGrafter"/>
</dbReference>
<dbReference type="Pfam" id="PF07719">
    <property type="entry name" value="TPR_2"/>
    <property type="match status" value="1"/>
</dbReference>
<dbReference type="FunFam" id="1.25.40.10:FF:000468">
    <property type="entry name" value="Intraflagellar transport 88 homolog"/>
    <property type="match status" value="1"/>
</dbReference>
<feature type="repeat" description="TPR" evidence="3">
    <location>
        <begin position="500"/>
        <end position="533"/>
    </location>
</feature>
<keyword evidence="2 3" id="KW-0802">TPR repeat</keyword>
<keyword evidence="6" id="KW-1185">Reference proteome</keyword>
<evidence type="ECO:0008006" key="7">
    <source>
        <dbReference type="Google" id="ProtNLM"/>
    </source>
</evidence>
<dbReference type="SMART" id="SM00028">
    <property type="entry name" value="TPR"/>
    <property type="match status" value="10"/>
</dbReference>
<feature type="repeat" description="TPR" evidence="3">
    <location>
        <begin position="602"/>
        <end position="635"/>
    </location>
</feature>
<dbReference type="PANTHER" id="PTHR44117">
    <property type="entry name" value="INTRAFLAGELLAR TRANSPORT PROTEIN 88 HOMOLOG"/>
    <property type="match status" value="1"/>
</dbReference>
<dbReference type="GO" id="GO:0036064">
    <property type="term" value="C:ciliary basal body"/>
    <property type="evidence" value="ECO:0007669"/>
    <property type="project" value="TreeGrafter"/>
</dbReference>
<dbReference type="PROSITE" id="PS50005">
    <property type="entry name" value="TPR"/>
    <property type="match status" value="4"/>
</dbReference>
<dbReference type="Proteomes" id="UP001159042">
    <property type="component" value="Unassembled WGS sequence"/>
</dbReference>
<feature type="compositionally biased region" description="Acidic residues" evidence="4">
    <location>
        <begin position="833"/>
        <end position="848"/>
    </location>
</feature>
<feature type="compositionally biased region" description="Polar residues" evidence="4">
    <location>
        <begin position="51"/>
        <end position="60"/>
    </location>
</feature>
<dbReference type="GO" id="GO:0019894">
    <property type="term" value="F:kinesin binding"/>
    <property type="evidence" value="ECO:0007669"/>
    <property type="project" value="TreeGrafter"/>
</dbReference>
<feature type="repeat" description="TPR" evidence="3">
    <location>
        <begin position="249"/>
        <end position="282"/>
    </location>
</feature>
<dbReference type="InterPro" id="IPR011990">
    <property type="entry name" value="TPR-like_helical_dom_sf"/>
</dbReference>
<dbReference type="GO" id="GO:0042073">
    <property type="term" value="P:intraciliary transport"/>
    <property type="evidence" value="ECO:0007669"/>
    <property type="project" value="TreeGrafter"/>
</dbReference>
<reference evidence="5 6" key="1">
    <citation type="journal article" date="2023" name="Insect Mol. Biol.">
        <title>Genome sequencing provides insights into the evolution of gene families encoding plant cell wall-degrading enzymes in longhorned beetles.</title>
        <authorList>
            <person name="Shin N.R."/>
            <person name="Okamura Y."/>
            <person name="Kirsch R."/>
            <person name="Pauchet Y."/>
        </authorList>
    </citation>
    <scope>NUCLEOTIDE SEQUENCE [LARGE SCALE GENOMIC DNA]</scope>
    <source>
        <strain evidence="5">EAD_L_NR</strain>
    </source>
</reference>
<evidence type="ECO:0000256" key="4">
    <source>
        <dbReference type="SAM" id="MobiDB-lite"/>
    </source>
</evidence>
<organism evidence="5 6">
    <name type="scientific">Exocentrus adspersus</name>
    <dbReference type="NCBI Taxonomy" id="1586481"/>
    <lineage>
        <taxon>Eukaryota</taxon>
        <taxon>Metazoa</taxon>
        <taxon>Ecdysozoa</taxon>
        <taxon>Arthropoda</taxon>
        <taxon>Hexapoda</taxon>
        <taxon>Insecta</taxon>
        <taxon>Pterygota</taxon>
        <taxon>Neoptera</taxon>
        <taxon>Endopterygota</taxon>
        <taxon>Coleoptera</taxon>
        <taxon>Polyphaga</taxon>
        <taxon>Cucujiformia</taxon>
        <taxon>Chrysomeloidea</taxon>
        <taxon>Cerambycidae</taxon>
        <taxon>Lamiinae</taxon>
        <taxon>Acanthocinini</taxon>
        <taxon>Exocentrus</taxon>
    </lineage>
</organism>
<feature type="compositionally biased region" description="Low complexity" evidence="4">
    <location>
        <begin position="744"/>
        <end position="763"/>
    </location>
</feature>
<sequence length="848" mass="94903">MASAIQTESMEFKSHDFDLTFSTEEDNAANKGVKISDMSRLSTPKPIMHLGSSTEFQRQGTAKPKTPYKPGTGYRSETGFKPTTNFKKPETGFKPGTGFRPGTGVDVVNRPMTAVRGAGYTSHGKPFDPLNQSASAPTPPLELMQRDDSPEEKIRQQEAKIMQLVEESCTANCMGDNRKALSKAKDASNKERSLIRMQEQSGLGDHHNIDLTYAVLFNLGNQYAANELYVEAINTYQMIVKNRMFSNAHRLKINMGNIYFKQGHYQLAVKMFRMALDQVPSSQKNLRIKIMHNIAMVFIRMGQWEEAVSNLEYIMSEQACHRAGLHLVVCCRALEDRERMRTSFSLLLSVPLELEDEEKYNLEQDSPEDTLIASAIQNDDLHNYEIQKRKDAEYSILTAAKLIAPLVEDTFSEGYDWCVAAIKNSEYAGLASDLEINKAVMFLKQKQLPEAIETLKAFEKDSIIAINAAINLSFIYYLQGDYESALRYGEVVKKTDANSAEGYVNYGACLMAKGQLEEAIRSFQKALEFDGTHFEAIFNLGLGLKRQGHYVEALSCFQRFSGSLALLPAVVYQVANLLELIGDNEAAADTYQQLLGLVPTDAKALQKLGELYDQDGDKQQAHHYHNDSFRYYPANLSVIDWLGSYYIEMQVVEKALTYFEKAAIMQPNEPKWNMMVAGCHRRSGNMHKALTLYQEIHQQFPENAECLRFLVRLCSDLGMREAQDYIMVLKKLEKAKEVRERVNSSRPGSRRSNSGLSSRAGSGFSPVPENGPVTSPVHSGNRNLHSSRQMQIHSSAGSTDSGFGQAGVDATYSDPLGPQPFRPRTGAGKPLDFDDFGNEELGDDLLPE</sequence>
<evidence type="ECO:0000256" key="2">
    <source>
        <dbReference type="ARBA" id="ARBA00022803"/>
    </source>
</evidence>
<proteinExistence type="predicted"/>
<feature type="compositionally biased region" description="Polar residues" evidence="4">
    <location>
        <begin position="772"/>
        <end position="802"/>
    </location>
</feature>
<dbReference type="AlphaFoldDB" id="A0AAV8WEF1"/>
<feature type="region of interest" description="Disordered" evidence="4">
    <location>
        <begin position="120"/>
        <end position="149"/>
    </location>
</feature>
<name>A0AAV8WEF1_9CUCU</name>
<dbReference type="Pfam" id="PF13424">
    <property type="entry name" value="TPR_12"/>
    <property type="match status" value="1"/>
</dbReference>
<dbReference type="PROSITE" id="PS50293">
    <property type="entry name" value="TPR_REGION"/>
    <property type="match status" value="1"/>
</dbReference>
<dbReference type="GO" id="GO:0097730">
    <property type="term" value="C:non-motile cilium"/>
    <property type="evidence" value="ECO:0007669"/>
    <property type="project" value="TreeGrafter"/>
</dbReference>
<evidence type="ECO:0000313" key="5">
    <source>
        <dbReference type="EMBL" id="KAJ8924717.1"/>
    </source>
</evidence>
<evidence type="ECO:0000256" key="3">
    <source>
        <dbReference type="PROSITE-ProRule" id="PRU00339"/>
    </source>
</evidence>
<dbReference type="GO" id="GO:1905515">
    <property type="term" value="P:non-motile cilium assembly"/>
    <property type="evidence" value="ECO:0007669"/>
    <property type="project" value="TreeGrafter"/>
</dbReference>
<dbReference type="Gene3D" id="1.25.40.10">
    <property type="entry name" value="Tetratricopeptide repeat domain"/>
    <property type="match status" value="3"/>
</dbReference>
<dbReference type="InterPro" id="IPR019734">
    <property type="entry name" value="TPR_rpt"/>
</dbReference>
<accession>A0AAV8WEF1</accession>
<feature type="repeat" description="TPR" evidence="3">
    <location>
        <begin position="636"/>
        <end position="669"/>
    </location>
</feature>
<dbReference type="EMBL" id="JANEYG010000002">
    <property type="protein sequence ID" value="KAJ8924717.1"/>
    <property type="molecule type" value="Genomic_DNA"/>
</dbReference>